<dbReference type="EMBL" id="LSSM01003407">
    <property type="protein sequence ID" value="OMJ17997.1"/>
    <property type="molecule type" value="Genomic_DNA"/>
</dbReference>
<name>A0A1R1XTL3_9FUNG</name>
<keyword evidence="1" id="KW-0479">Metal-binding</keyword>
<dbReference type="Pfam" id="PF08284">
    <property type="entry name" value="RVP_2"/>
    <property type="match status" value="1"/>
</dbReference>
<dbReference type="PROSITE" id="PS50158">
    <property type="entry name" value="ZF_CCHC"/>
    <property type="match status" value="1"/>
</dbReference>
<dbReference type="Proteomes" id="UP000187429">
    <property type="component" value="Unassembled WGS sequence"/>
</dbReference>
<keyword evidence="4" id="KW-1185">Reference proteome</keyword>
<dbReference type="Gene3D" id="2.40.70.10">
    <property type="entry name" value="Acid Proteases"/>
    <property type="match status" value="1"/>
</dbReference>
<evidence type="ECO:0000256" key="1">
    <source>
        <dbReference type="PROSITE-ProRule" id="PRU00047"/>
    </source>
</evidence>
<accession>A0A1R1XTL3</accession>
<gene>
    <name evidence="3" type="ORF">AYI69_g7204</name>
</gene>
<sequence length="597" mass="68595">MSAKVLKPKIFFGKEGEDSSRWMKRYECFRKACKWSDSEATDYLDLFLEGRSLNWYKGFTINNKEWEIVKAKFLEVFTDKDEETTSWNEMIKFDCNGKDSIEISGLLTHLFAKAKIVSENEKLKYLMKSLDPSKRRKILESNADTFENALEILAREEKYSKLIGEESNDETKTKKIIKEMEVMDSLVKRVDSLSLNLLNREREMEKLIRDPTEKQSYRSYANYKCYNCNQYGHRIDQCRYPKITEDSPNIIDRKVHSAEKVVKEINCMELEPVDLELFSAEKRHNSEENSSKSKRTRVVDEILDKDVGKFSKNHHIIQSRSPATIKLSADVTPYSIGKNLANSKVDLSYSQLLQVSPSIRSELINLCKKQETKELGNVEFDESMNTNCRGLVKIFNDRYWAILDTGVACSVISTAFMEEIGLEVDEKSDQVVITADGTKHSTLGSVTGLPIKVANYSFPCKALVLELAKPLLILGTDWFSKYNAVIDIKSKEIILEKPEVDVVMRLYINKPNHKIRDEYELFGIGIEQTTVKDDKESTIINLKDALNGYENIFASNLSELTQTDVVEHAIDTGDSKPVRQYPSHDIDERLRDKQNQG</sequence>
<protein>
    <recommendedName>
        <fullName evidence="2">CCHC-type domain-containing protein</fullName>
    </recommendedName>
</protein>
<dbReference type="OrthoDB" id="775972at2759"/>
<organism evidence="3 4">
    <name type="scientific">Smittium culicis</name>
    <dbReference type="NCBI Taxonomy" id="133412"/>
    <lineage>
        <taxon>Eukaryota</taxon>
        <taxon>Fungi</taxon>
        <taxon>Fungi incertae sedis</taxon>
        <taxon>Zoopagomycota</taxon>
        <taxon>Kickxellomycotina</taxon>
        <taxon>Harpellomycetes</taxon>
        <taxon>Harpellales</taxon>
        <taxon>Legeriomycetaceae</taxon>
        <taxon>Smittium</taxon>
    </lineage>
</organism>
<feature type="domain" description="CCHC-type" evidence="2">
    <location>
        <begin position="224"/>
        <end position="239"/>
    </location>
</feature>
<dbReference type="GO" id="GO:0008270">
    <property type="term" value="F:zinc ion binding"/>
    <property type="evidence" value="ECO:0007669"/>
    <property type="project" value="UniProtKB-KW"/>
</dbReference>
<evidence type="ECO:0000313" key="4">
    <source>
        <dbReference type="Proteomes" id="UP000187429"/>
    </source>
</evidence>
<proteinExistence type="predicted"/>
<dbReference type="SUPFAM" id="SSF50630">
    <property type="entry name" value="Acid proteases"/>
    <property type="match status" value="1"/>
</dbReference>
<evidence type="ECO:0000259" key="2">
    <source>
        <dbReference type="PROSITE" id="PS50158"/>
    </source>
</evidence>
<reference evidence="4" key="1">
    <citation type="submission" date="2017-01" db="EMBL/GenBank/DDBJ databases">
        <authorList>
            <person name="Wang Y."/>
            <person name="White M."/>
            <person name="Kvist S."/>
            <person name="Moncalvo J.-M."/>
        </authorList>
    </citation>
    <scope>NUCLEOTIDE SEQUENCE [LARGE SCALE GENOMIC DNA]</scope>
    <source>
        <strain evidence="4">ID-206-W2</strain>
    </source>
</reference>
<keyword evidence="1" id="KW-0862">Zinc</keyword>
<evidence type="ECO:0000313" key="3">
    <source>
        <dbReference type="EMBL" id="OMJ17997.1"/>
    </source>
</evidence>
<dbReference type="SUPFAM" id="SSF57756">
    <property type="entry name" value="Retrovirus zinc finger-like domains"/>
    <property type="match status" value="1"/>
</dbReference>
<dbReference type="InterPro" id="IPR036875">
    <property type="entry name" value="Znf_CCHC_sf"/>
</dbReference>
<dbReference type="InterPro" id="IPR021109">
    <property type="entry name" value="Peptidase_aspartic_dom_sf"/>
</dbReference>
<comment type="caution">
    <text evidence="3">The sequence shown here is derived from an EMBL/GenBank/DDBJ whole genome shotgun (WGS) entry which is preliminary data.</text>
</comment>
<keyword evidence="1" id="KW-0863">Zinc-finger</keyword>
<dbReference type="InterPro" id="IPR001878">
    <property type="entry name" value="Znf_CCHC"/>
</dbReference>
<dbReference type="AlphaFoldDB" id="A0A1R1XTL3"/>
<dbReference type="GO" id="GO:0003676">
    <property type="term" value="F:nucleic acid binding"/>
    <property type="evidence" value="ECO:0007669"/>
    <property type="project" value="InterPro"/>
</dbReference>
<dbReference type="CDD" id="cd00303">
    <property type="entry name" value="retropepsin_like"/>
    <property type="match status" value="1"/>
</dbReference>